<reference evidence="1 2" key="1">
    <citation type="submission" date="2018-08" db="EMBL/GenBank/DDBJ databases">
        <title>The draft genome squence of Brumimicrobium sp. N62.</title>
        <authorList>
            <person name="Du Z.-J."/>
            <person name="Luo H.-R."/>
        </authorList>
    </citation>
    <scope>NUCLEOTIDE SEQUENCE [LARGE SCALE GENOMIC DNA]</scope>
    <source>
        <strain evidence="1 2">N62</strain>
    </source>
</reference>
<gene>
    <name evidence="1" type="ORF">DXU93_03370</name>
</gene>
<protein>
    <submittedName>
        <fullName evidence="1">Uncharacterized protein</fullName>
    </submittedName>
</protein>
<dbReference type="EMBL" id="QURB01000002">
    <property type="protein sequence ID" value="RFC54874.1"/>
    <property type="molecule type" value="Genomic_DNA"/>
</dbReference>
<dbReference type="OrthoDB" id="9919029at2"/>
<dbReference type="Proteomes" id="UP000257127">
    <property type="component" value="Unassembled WGS sequence"/>
</dbReference>
<comment type="caution">
    <text evidence="1">The sequence shown here is derived from an EMBL/GenBank/DDBJ whole genome shotgun (WGS) entry which is preliminary data.</text>
</comment>
<proteinExistence type="predicted"/>
<evidence type="ECO:0000313" key="2">
    <source>
        <dbReference type="Proteomes" id="UP000257127"/>
    </source>
</evidence>
<dbReference type="AlphaFoldDB" id="A0A3E1EZ96"/>
<evidence type="ECO:0000313" key="1">
    <source>
        <dbReference type="EMBL" id="RFC54874.1"/>
    </source>
</evidence>
<accession>A0A3E1EZ96</accession>
<name>A0A3E1EZ96_9FLAO</name>
<dbReference type="RefSeq" id="WP_116879853.1">
    <property type="nucleotide sequence ID" value="NZ_QURB01000002.1"/>
</dbReference>
<organism evidence="1 2">
    <name type="scientific">Brumimicrobium aurantiacum</name>
    <dbReference type="NCBI Taxonomy" id="1737063"/>
    <lineage>
        <taxon>Bacteria</taxon>
        <taxon>Pseudomonadati</taxon>
        <taxon>Bacteroidota</taxon>
        <taxon>Flavobacteriia</taxon>
        <taxon>Flavobacteriales</taxon>
        <taxon>Crocinitomicaceae</taxon>
        <taxon>Brumimicrobium</taxon>
    </lineage>
</organism>
<sequence length="97" mass="11772">MNNIDEIKQEITEERLCEGWVFELNNSKEFKKGAVKKEEKLSVYFKRKLFSLKLEKKEQGLIFRTISTVDYTAFIRYLFEVLEKNRGLELHEMKRNY</sequence>
<keyword evidence="2" id="KW-1185">Reference proteome</keyword>